<evidence type="ECO:0000256" key="7">
    <source>
        <dbReference type="ARBA" id="ARBA00022989"/>
    </source>
</evidence>
<dbReference type="PANTHER" id="PTHR46957">
    <property type="entry name" value="CYTOKINE RECEPTOR"/>
    <property type="match status" value="1"/>
</dbReference>
<proteinExistence type="predicted"/>
<dbReference type="InterPro" id="IPR016130">
    <property type="entry name" value="Tyr_Pase_AS"/>
</dbReference>
<evidence type="ECO:0000259" key="12">
    <source>
        <dbReference type="PROSITE" id="PS50056"/>
    </source>
</evidence>
<evidence type="ECO:0000313" key="14">
    <source>
        <dbReference type="Proteomes" id="UP000186698"/>
    </source>
</evidence>
<dbReference type="InterPro" id="IPR050713">
    <property type="entry name" value="RTP_Phos/Ushers"/>
</dbReference>
<keyword evidence="6" id="KW-0904">Protein phosphatase</keyword>
<keyword evidence="4" id="KW-0732">Signal</keyword>
<organism evidence="14 15">
    <name type="scientific">Xenopus laevis</name>
    <name type="common">African clawed frog</name>
    <dbReference type="NCBI Taxonomy" id="8355"/>
    <lineage>
        <taxon>Eukaryota</taxon>
        <taxon>Metazoa</taxon>
        <taxon>Chordata</taxon>
        <taxon>Craniata</taxon>
        <taxon>Vertebrata</taxon>
        <taxon>Euteleostomi</taxon>
        <taxon>Amphibia</taxon>
        <taxon>Batrachia</taxon>
        <taxon>Anura</taxon>
        <taxon>Pipoidea</taxon>
        <taxon>Pipidae</taxon>
        <taxon>Xenopodinae</taxon>
        <taxon>Xenopus</taxon>
        <taxon>Xenopus</taxon>
    </lineage>
</organism>
<dbReference type="SUPFAM" id="SSF52799">
    <property type="entry name" value="(Phosphotyrosine protein) phosphatases II"/>
    <property type="match status" value="1"/>
</dbReference>
<evidence type="ECO:0000313" key="15">
    <source>
        <dbReference type="RefSeq" id="XP_018083720.1"/>
    </source>
</evidence>
<comment type="subcellular location">
    <subcellularLocation>
        <location evidence="1">Membrane</location>
        <topology evidence="1">Single-pass type I membrane protein</topology>
    </subcellularLocation>
</comment>
<dbReference type="PRINTS" id="PR00700">
    <property type="entry name" value="PRTYPHPHTASE"/>
</dbReference>
<dbReference type="SMART" id="SM00404">
    <property type="entry name" value="PTPc_motif"/>
    <property type="match status" value="1"/>
</dbReference>
<evidence type="ECO:0000256" key="6">
    <source>
        <dbReference type="ARBA" id="ARBA00022912"/>
    </source>
</evidence>
<evidence type="ECO:0000256" key="2">
    <source>
        <dbReference type="ARBA" id="ARBA00013064"/>
    </source>
</evidence>
<keyword evidence="5" id="KW-0378">Hydrolase</keyword>
<comment type="catalytic activity">
    <reaction evidence="10">
        <text>O-phospho-L-tyrosyl-[protein] + H2O = L-tyrosyl-[protein] + phosphate</text>
        <dbReference type="Rhea" id="RHEA:10684"/>
        <dbReference type="Rhea" id="RHEA-COMP:10136"/>
        <dbReference type="Rhea" id="RHEA-COMP:20101"/>
        <dbReference type="ChEBI" id="CHEBI:15377"/>
        <dbReference type="ChEBI" id="CHEBI:43474"/>
        <dbReference type="ChEBI" id="CHEBI:46858"/>
        <dbReference type="ChEBI" id="CHEBI:61978"/>
        <dbReference type="EC" id="3.1.3.48"/>
    </reaction>
</comment>
<evidence type="ECO:0000256" key="9">
    <source>
        <dbReference type="ARBA" id="ARBA00023180"/>
    </source>
</evidence>
<dbReference type="PROSITE" id="PS50853">
    <property type="entry name" value="FN3"/>
    <property type="match status" value="6"/>
</dbReference>
<dbReference type="STRING" id="8355.A0A1L8FH80"/>
<sequence length="1051" mass="116239">MAFIHIRSAHCKELLLFSQLLLIWHGGTAVMAQSGPSPVKSVSITNRNTTSVTLSWDPPNETNSSTYIYMINVFNGSTPWSVNSSVNATSIVVTDLIPGVTYSFSVYTVTSNGIPSSEKRTIQGTTSPSPVHNVSITKQTTTAVTLSWDPPTDTNSSTYTYKINVFNDSDMWNVSRSTDATSIEETDLLPGVTYSFSVYTVTWDWIESAEVGPIQATTRPSPVQSVSITNRNTTSVTLSWDPPTDTNSSTYTYMITLFNGSTPWSVNSSANATSIVVTDLNPGVTYLFSVYTVASNETQSSENRNIQGTTSPSPVHNVSITNQTTTSVTLSWDPPTDTNSSTYTYKINVFNDSTMWNVSRSTDATSIEETDLLPGVTYSFSVYTVTWDWIESSEVGPIQATTTPNAPTNVSGNPLNTTALSINWTPPNDINEKNYTYTVHWNGNPGALNQSSTINTTLVISNLTAGNLYNVSVISVINNVTSVEAVTNLLTNPGIPGGFSITNITNTAVYVSWTNPSDGSFTGIEIKAESGTGSLNKDFSSPSSEGNLDGLIPGTSYNLTLRSFSSYPATSRRNRRAAAVPIKTYSDPITRNEQTYPNAVPEITCFKVGGGYQLRVLFPCPTGSFDQFKILADGADKETVPKQDCRKDVTIQNLQPARKYKIAVVTVANNKQASLIISCDTDNVGVIVGSIFGVLLFMLLVGLLAYFVLRKRRGLKNPFGKDSSNLEKIKTKRVPSVIKTEFSDYYQRQQADSDFGFAEEYQQLSTVGTDQSKRAAELPENRNKNRFTNVLPYDHSRVKLNQIDGNDTTDYINANYMPGFNSSKEFIASQGPMPNTSADFWRMVWENQVSTIVMLTNCMENGRVKCEHYWPLDYTPCTYGDITVTVTSETILPDWTIRDFSIKHAKQQGNKSARHFHFTVWPDHGVPENTTDIVEFRNLVREYMDQKRNSGPTVVHCSAGVGRTGTLIALDYLIQKMEKEQRIGIYGFVHKMRLNRPLMVQTESQYVFLNKCMLDLIQNPSEENIYENQISGDLIYENASVLGDYQKTISK</sequence>
<dbReference type="GeneID" id="108697805"/>
<dbReference type="InterPro" id="IPR029021">
    <property type="entry name" value="Prot-tyrosine_phosphatase-like"/>
</dbReference>
<feature type="domain" description="Fibronectin type-III" evidence="13">
    <location>
        <begin position="406"/>
        <end position="495"/>
    </location>
</feature>
<evidence type="ECO:0000259" key="11">
    <source>
        <dbReference type="PROSITE" id="PS50055"/>
    </source>
</evidence>
<evidence type="ECO:0000256" key="8">
    <source>
        <dbReference type="ARBA" id="ARBA00023136"/>
    </source>
</evidence>
<feature type="domain" description="Fibronectin type-III" evidence="13">
    <location>
        <begin position="314"/>
        <end position="405"/>
    </location>
</feature>
<dbReference type="Gene3D" id="2.60.40.10">
    <property type="entry name" value="Immunoglobulins"/>
    <property type="match status" value="6"/>
</dbReference>
<dbReference type="GO" id="GO:0004725">
    <property type="term" value="F:protein tyrosine phosphatase activity"/>
    <property type="evidence" value="ECO:0007669"/>
    <property type="project" value="UniProtKB-EC"/>
</dbReference>
<evidence type="ECO:0000256" key="5">
    <source>
        <dbReference type="ARBA" id="ARBA00022801"/>
    </source>
</evidence>
<dbReference type="OrthoDB" id="6058203at2759"/>
<dbReference type="InterPro" id="IPR000242">
    <property type="entry name" value="PTP_cat"/>
</dbReference>
<keyword evidence="8" id="KW-0472">Membrane</keyword>
<keyword evidence="15" id="KW-0675">Receptor</keyword>
<dbReference type="Proteomes" id="UP000186698">
    <property type="component" value="Chromosome 7S"/>
</dbReference>
<dbReference type="CTD" id="108697805"/>
<dbReference type="Bgee" id="108697805">
    <property type="expression patterns" value="Expressed in intestine and 12 other cell types or tissues"/>
</dbReference>
<keyword evidence="14" id="KW-1185">Reference proteome</keyword>
<feature type="domain" description="Fibronectin type-III" evidence="13">
    <location>
        <begin position="496"/>
        <end position="587"/>
    </location>
</feature>
<feature type="domain" description="Tyrosine specific protein phosphatases" evidence="12">
    <location>
        <begin position="934"/>
        <end position="1007"/>
    </location>
</feature>
<dbReference type="KEGG" id="xla:108697805"/>
<dbReference type="FunFam" id="3.90.190.10:FF:000009">
    <property type="entry name" value="Receptor-type tyrosine-protein phosphatase beta"/>
    <property type="match status" value="1"/>
</dbReference>
<dbReference type="InterPro" id="IPR013783">
    <property type="entry name" value="Ig-like_fold"/>
</dbReference>
<dbReference type="InterPro" id="IPR000387">
    <property type="entry name" value="Tyr_Pase_dom"/>
</dbReference>
<dbReference type="RefSeq" id="XP_018083720.1">
    <property type="nucleotide sequence ID" value="XM_018228231.2"/>
</dbReference>
<accession>A0A1L8FH80</accession>
<dbReference type="SUPFAM" id="SSF49265">
    <property type="entry name" value="Fibronectin type III"/>
    <property type="match status" value="3"/>
</dbReference>
<dbReference type="SMART" id="SM00194">
    <property type="entry name" value="PTPc"/>
    <property type="match status" value="1"/>
</dbReference>
<feature type="domain" description="Fibronectin type-III" evidence="13">
    <location>
        <begin position="222"/>
        <end position="313"/>
    </location>
</feature>
<feature type="domain" description="Tyrosine-protein phosphatase" evidence="11">
    <location>
        <begin position="757"/>
        <end position="1016"/>
    </location>
</feature>
<dbReference type="PROSITE" id="PS00383">
    <property type="entry name" value="TYR_PHOSPHATASE_1"/>
    <property type="match status" value="1"/>
</dbReference>
<dbReference type="GO" id="GO:0043235">
    <property type="term" value="C:receptor complex"/>
    <property type="evidence" value="ECO:0000318"/>
    <property type="project" value="GO_Central"/>
</dbReference>
<dbReference type="InterPro" id="IPR003961">
    <property type="entry name" value="FN3_dom"/>
</dbReference>
<dbReference type="PROSITE" id="PS50055">
    <property type="entry name" value="TYR_PHOSPHATASE_PTP"/>
    <property type="match status" value="1"/>
</dbReference>
<evidence type="ECO:0000256" key="4">
    <source>
        <dbReference type="ARBA" id="ARBA00022729"/>
    </source>
</evidence>
<gene>
    <name evidence="15" type="primary">ptprh.S</name>
</gene>
<dbReference type="AlphaFoldDB" id="A0A1L8FH80"/>
<name>A0A1L8FH80_XENLA</name>
<keyword evidence="7" id="KW-1133">Transmembrane helix</keyword>
<dbReference type="Gene3D" id="3.90.190.10">
    <property type="entry name" value="Protein tyrosine phosphatase superfamily"/>
    <property type="match status" value="1"/>
</dbReference>
<feature type="domain" description="Fibronectin type-III" evidence="13">
    <location>
        <begin position="35"/>
        <end position="129"/>
    </location>
</feature>
<dbReference type="Pfam" id="PF00102">
    <property type="entry name" value="Y_phosphatase"/>
    <property type="match status" value="1"/>
</dbReference>
<keyword evidence="9" id="KW-0325">Glycoprotein</keyword>
<dbReference type="InterPro" id="IPR036116">
    <property type="entry name" value="FN3_sf"/>
</dbReference>
<dbReference type="SMART" id="SM00060">
    <property type="entry name" value="FN3"/>
    <property type="match status" value="7"/>
</dbReference>
<dbReference type="PANTHER" id="PTHR46957:SF10">
    <property type="entry name" value="PROTEIN TYROSINE PHOSPHATASE, RECEPTOR TYPE, H"/>
    <property type="match status" value="1"/>
</dbReference>
<keyword evidence="3" id="KW-0812">Transmembrane</keyword>
<dbReference type="PaxDb" id="8355-A0A1L8FH80"/>
<protein>
    <recommendedName>
        <fullName evidence="2">protein-tyrosine-phosphatase</fullName>
        <ecNumber evidence="2">3.1.3.48</ecNumber>
    </recommendedName>
</protein>
<dbReference type="FunFam" id="2.60.40.10:FF:001643">
    <property type="entry name" value="Putative Sortilin-related receptor"/>
    <property type="match status" value="4"/>
</dbReference>
<dbReference type="EC" id="3.1.3.48" evidence="2"/>
<feature type="domain" description="Fibronectin type-III" evidence="13">
    <location>
        <begin position="130"/>
        <end position="221"/>
    </location>
</feature>
<dbReference type="Pfam" id="PF00041">
    <property type="entry name" value="fn3"/>
    <property type="match status" value="6"/>
</dbReference>
<reference evidence="15" key="1">
    <citation type="submission" date="2025-08" db="UniProtKB">
        <authorList>
            <consortium name="RefSeq"/>
        </authorList>
    </citation>
    <scope>IDENTIFICATION</scope>
    <source>
        <strain evidence="15">J_2021</strain>
        <tissue evidence="15">Erythrocytes</tissue>
    </source>
</reference>
<dbReference type="GO" id="GO:0016020">
    <property type="term" value="C:membrane"/>
    <property type="evidence" value="ECO:0007669"/>
    <property type="project" value="UniProtKB-SubCell"/>
</dbReference>
<evidence type="ECO:0000256" key="10">
    <source>
        <dbReference type="ARBA" id="ARBA00051722"/>
    </source>
</evidence>
<dbReference type="OMA" id="NNTAYNY"/>
<evidence type="ECO:0000256" key="3">
    <source>
        <dbReference type="ARBA" id="ARBA00022692"/>
    </source>
</evidence>
<evidence type="ECO:0000256" key="1">
    <source>
        <dbReference type="ARBA" id="ARBA00004479"/>
    </source>
</evidence>
<evidence type="ECO:0000259" key="13">
    <source>
        <dbReference type="PROSITE" id="PS50853"/>
    </source>
</evidence>
<dbReference type="CDD" id="cd00063">
    <property type="entry name" value="FN3"/>
    <property type="match status" value="6"/>
</dbReference>
<dbReference type="PROSITE" id="PS50056">
    <property type="entry name" value="TYR_PHOSPHATASE_2"/>
    <property type="match status" value="1"/>
</dbReference>
<dbReference type="InterPro" id="IPR003595">
    <property type="entry name" value="Tyr_Pase_cat"/>
</dbReference>